<accession>A0A6J1VXE7</accession>
<dbReference type="RefSeq" id="XP_026547666.1">
    <property type="nucleotide sequence ID" value="XM_026691881.1"/>
</dbReference>
<feature type="region of interest" description="Disordered" evidence="1">
    <location>
        <begin position="29"/>
        <end position="50"/>
    </location>
</feature>
<dbReference type="Proteomes" id="UP000504612">
    <property type="component" value="Unplaced"/>
</dbReference>
<feature type="compositionally biased region" description="Basic and acidic residues" evidence="1">
    <location>
        <begin position="130"/>
        <end position="140"/>
    </location>
</feature>
<sequence>MTPKSSDGISNDPEDIPTRLPAARLSLLGTPNDARLTSSPQKPLDLKQLKQRAAAIPPIISEGALEGALQSGATKAPVPPHTLALYQQQITLAQEEEEEEAALSKLPPSEKEPPLCSSTSNSPRGAPHRSPAEAEKEEKPVLFTPLPDRQKQAGEPATPTCWPPVLPYQGASRDVIRTSPHTESHTFQYNPSAAHPISLNAHESSRTGPPRLSAISNPPPLISNKHPSVLERTPGCISQGIPLQLHGPFSSEHAKVSIGSVALPLTMDPKKLVPFSGVKQEQLSPRSQTCQPESLVVQTSQESSVLRGKPLERWKPMMMNRIELE</sequence>
<protein>
    <submittedName>
        <fullName evidence="3">Nuclear receptor corepressor 2-like</fullName>
    </submittedName>
</protein>
<feature type="region of interest" description="Disordered" evidence="1">
    <location>
        <begin position="93"/>
        <end position="166"/>
    </location>
</feature>
<proteinExistence type="predicted"/>
<organism evidence="2 3">
    <name type="scientific">Notechis scutatus</name>
    <name type="common">mainland tiger snake</name>
    <dbReference type="NCBI Taxonomy" id="8663"/>
    <lineage>
        <taxon>Eukaryota</taxon>
        <taxon>Metazoa</taxon>
        <taxon>Chordata</taxon>
        <taxon>Craniata</taxon>
        <taxon>Vertebrata</taxon>
        <taxon>Euteleostomi</taxon>
        <taxon>Lepidosauria</taxon>
        <taxon>Squamata</taxon>
        <taxon>Bifurcata</taxon>
        <taxon>Unidentata</taxon>
        <taxon>Episquamata</taxon>
        <taxon>Toxicofera</taxon>
        <taxon>Serpentes</taxon>
        <taxon>Colubroidea</taxon>
        <taxon>Elapidae</taxon>
        <taxon>Hydrophiinae</taxon>
        <taxon>Notechis</taxon>
    </lineage>
</organism>
<dbReference type="GeneID" id="113429365"/>
<dbReference type="AlphaFoldDB" id="A0A6J1VXE7"/>
<evidence type="ECO:0000313" key="2">
    <source>
        <dbReference type="Proteomes" id="UP000504612"/>
    </source>
</evidence>
<keyword evidence="2" id="KW-1185">Reference proteome</keyword>
<name>A0A6J1VXE7_9SAUR</name>
<gene>
    <name evidence="3" type="primary">LOC113429365</name>
</gene>
<dbReference type="KEGG" id="nss:113429365"/>
<evidence type="ECO:0000256" key="1">
    <source>
        <dbReference type="SAM" id="MobiDB-lite"/>
    </source>
</evidence>
<reference evidence="3" key="1">
    <citation type="submission" date="2025-08" db="UniProtKB">
        <authorList>
            <consortium name="RefSeq"/>
        </authorList>
    </citation>
    <scope>IDENTIFICATION</scope>
</reference>
<feature type="region of interest" description="Disordered" evidence="1">
    <location>
        <begin position="199"/>
        <end position="220"/>
    </location>
</feature>
<evidence type="ECO:0000313" key="3">
    <source>
        <dbReference type="RefSeq" id="XP_026547666.1"/>
    </source>
</evidence>